<protein>
    <recommendedName>
        <fullName evidence="2">Short-chain dehydrogenase/reductase SDR</fullName>
    </recommendedName>
</protein>
<accession>X1GZZ8</accession>
<reference evidence="1" key="1">
    <citation type="journal article" date="2014" name="Front. Microbiol.">
        <title>High frequency of phylogenetically diverse reductive dehalogenase-homologous genes in deep subseafloor sedimentary metagenomes.</title>
        <authorList>
            <person name="Kawai M."/>
            <person name="Futagami T."/>
            <person name="Toyoda A."/>
            <person name="Takaki Y."/>
            <person name="Nishi S."/>
            <person name="Hori S."/>
            <person name="Arai W."/>
            <person name="Tsubouchi T."/>
            <person name="Morono Y."/>
            <person name="Uchiyama I."/>
            <person name="Ito T."/>
            <person name="Fujiyama A."/>
            <person name="Inagaki F."/>
            <person name="Takami H."/>
        </authorList>
    </citation>
    <scope>NUCLEOTIDE SEQUENCE</scope>
    <source>
        <strain evidence="1">Expedition CK06-06</strain>
    </source>
</reference>
<proteinExistence type="predicted"/>
<feature type="non-terminal residue" evidence="1">
    <location>
        <position position="55"/>
    </location>
</feature>
<dbReference type="InterPro" id="IPR002347">
    <property type="entry name" value="SDR_fam"/>
</dbReference>
<gene>
    <name evidence="1" type="ORF">S03H2_44454</name>
</gene>
<dbReference type="AlphaFoldDB" id="X1GZZ8"/>
<dbReference type="EMBL" id="BARU01027797">
    <property type="protein sequence ID" value="GAH63456.1"/>
    <property type="molecule type" value="Genomic_DNA"/>
</dbReference>
<evidence type="ECO:0008006" key="2">
    <source>
        <dbReference type="Google" id="ProtNLM"/>
    </source>
</evidence>
<organism evidence="1">
    <name type="scientific">marine sediment metagenome</name>
    <dbReference type="NCBI Taxonomy" id="412755"/>
    <lineage>
        <taxon>unclassified sequences</taxon>
        <taxon>metagenomes</taxon>
        <taxon>ecological metagenomes</taxon>
    </lineage>
</organism>
<name>X1GZZ8_9ZZZZ</name>
<sequence>MTQRSPVVLITGTSSGIGRAIAGAFAAKGYEVFGTSRNPQRNEPIAGVELLPLDV</sequence>
<dbReference type="InterPro" id="IPR036291">
    <property type="entry name" value="NAD(P)-bd_dom_sf"/>
</dbReference>
<evidence type="ECO:0000313" key="1">
    <source>
        <dbReference type="EMBL" id="GAH63456.1"/>
    </source>
</evidence>
<dbReference type="SUPFAM" id="SSF51735">
    <property type="entry name" value="NAD(P)-binding Rossmann-fold domains"/>
    <property type="match status" value="1"/>
</dbReference>
<dbReference type="Pfam" id="PF00106">
    <property type="entry name" value="adh_short"/>
    <property type="match status" value="1"/>
</dbReference>
<dbReference type="Gene3D" id="3.40.50.720">
    <property type="entry name" value="NAD(P)-binding Rossmann-like Domain"/>
    <property type="match status" value="1"/>
</dbReference>
<comment type="caution">
    <text evidence="1">The sequence shown here is derived from an EMBL/GenBank/DDBJ whole genome shotgun (WGS) entry which is preliminary data.</text>
</comment>